<keyword evidence="7 16" id="KW-1133">Transmembrane helix</keyword>
<proteinExistence type="inferred from homology"/>
<reference evidence="17 18" key="1">
    <citation type="journal article" date="2016" name="Nat. Commun.">
        <title>Thousands of microbial genomes shed light on interconnected biogeochemical processes in an aquifer system.</title>
        <authorList>
            <person name="Anantharaman K."/>
            <person name="Brown C.T."/>
            <person name="Hug L.A."/>
            <person name="Sharon I."/>
            <person name="Castelle C.J."/>
            <person name="Probst A.J."/>
            <person name="Thomas B.C."/>
            <person name="Singh A."/>
            <person name="Wilkins M.J."/>
            <person name="Karaoz U."/>
            <person name="Brodie E.L."/>
            <person name="Williams K.H."/>
            <person name="Hubbard S.S."/>
            <person name="Banfield J.F."/>
        </authorList>
    </citation>
    <scope>NUCLEOTIDE SEQUENCE [LARGE SCALE GENOMIC DNA]</scope>
</reference>
<feature type="transmembrane region" description="Helical" evidence="16">
    <location>
        <begin position="293"/>
        <end position="312"/>
    </location>
</feature>
<feature type="transmembrane region" description="Helical" evidence="16">
    <location>
        <begin position="93"/>
        <end position="116"/>
    </location>
</feature>
<dbReference type="GO" id="GO:0005886">
    <property type="term" value="C:plasma membrane"/>
    <property type="evidence" value="ECO:0007669"/>
    <property type="project" value="TreeGrafter"/>
</dbReference>
<dbReference type="GO" id="GO:0015648">
    <property type="term" value="F:lipid-linked peptidoglycan transporter activity"/>
    <property type="evidence" value="ECO:0007669"/>
    <property type="project" value="TreeGrafter"/>
</dbReference>
<dbReference type="STRING" id="1802521.A2893_05135"/>
<dbReference type="Proteomes" id="UP000176725">
    <property type="component" value="Unassembled WGS sequence"/>
</dbReference>
<evidence type="ECO:0000256" key="1">
    <source>
        <dbReference type="ARBA" id="ARBA00004141"/>
    </source>
</evidence>
<evidence type="ECO:0000256" key="8">
    <source>
        <dbReference type="ARBA" id="ARBA00023136"/>
    </source>
</evidence>
<evidence type="ECO:0000256" key="5">
    <source>
        <dbReference type="ARBA" id="ARBA00022960"/>
    </source>
</evidence>
<dbReference type="GO" id="GO:0008360">
    <property type="term" value="P:regulation of cell shape"/>
    <property type="evidence" value="ECO:0007669"/>
    <property type="project" value="UniProtKB-KW"/>
</dbReference>
<feature type="transmembrane region" description="Helical" evidence="16">
    <location>
        <begin position="39"/>
        <end position="57"/>
    </location>
</feature>
<keyword evidence="8 16" id="KW-0472">Membrane</keyword>
<dbReference type="GO" id="GO:0032153">
    <property type="term" value="C:cell division site"/>
    <property type="evidence" value="ECO:0007669"/>
    <property type="project" value="TreeGrafter"/>
</dbReference>
<sequence length="351" mass="38955">MYVRLREKTSDTILILTIIILIVVGTFVLRSIAPYVFPSHFIYLGIGAFLFFLLTRIDWDIFYIFSPHLYIFSIFLLITTLIIGQVTRGAVRWIPLGVVNLQPSEVVRAFLLLYWARYITEREINSKRLIKLFLLFFLPFILIIIQPSLGVAILTAIGFLGILLASSIEKKYFLIGLGVFVAIFPLLWFILQPYQKARVITFLDPESDPLGAGYNSIQSMISVGSGRLFGRGLGEGVQTQLAFLPENHTDFIFAAISEELGFLGAILTITLSFALFLNLIGYVSNALDPSARAYTTGVFLILLAQSIIHIGMNMGLFPITGVPLPFVSAGGSSIVGTFISIAIVIKSRKEV</sequence>
<feature type="transmembrane region" description="Helical" evidence="16">
    <location>
        <begin position="324"/>
        <end position="345"/>
    </location>
</feature>
<evidence type="ECO:0000256" key="14">
    <source>
        <dbReference type="ARBA" id="ARBA00044770"/>
    </source>
</evidence>
<dbReference type="GO" id="GO:0008955">
    <property type="term" value="F:peptidoglycan glycosyltransferase activity"/>
    <property type="evidence" value="ECO:0007669"/>
    <property type="project" value="UniProtKB-EC"/>
</dbReference>
<evidence type="ECO:0000256" key="4">
    <source>
        <dbReference type="ARBA" id="ARBA00022692"/>
    </source>
</evidence>
<evidence type="ECO:0000256" key="10">
    <source>
        <dbReference type="ARBA" id="ARBA00033270"/>
    </source>
</evidence>
<dbReference type="GO" id="GO:0051301">
    <property type="term" value="P:cell division"/>
    <property type="evidence" value="ECO:0007669"/>
    <property type="project" value="InterPro"/>
</dbReference>
<evidence type="ECO:0000256" key="3">
    <source>
        <dbReference type="ARBA" id="ARBA00022679"/>
    </source>
</evidence>
<feature type="transmembrane region" description="Helical" evidence="16">
    <location>
        <begin position="128"/>
        <end position="145"/>
    </location>
</feature>
<dbReference type="PANTHER" id="PTHR30474:SF2">
    <property type="entry name" value="PEPTIDOGLYCAN GLYCOSYLTRANSFERASE FTSW-RELATED"/>
    <property type="match status" value="1"/>
</dbReference>
<comment type="caution">
    <text evidence="17">The sequence shown here is derived from an EMBL/GenBank/DDBJ whole genome shotgun (WGS) entry which is preliminary data.</text>
</comment>
<keyword evidence="2" id="KW-0328">Glycosyltransferase</keyword>
<dbReference type="AlphaFoldDB" id="A0A1F8BLR0"/>
<dbReference type="EC" id="2.4.99.28" evidence="14"/>
<evidence type="ECO:0000256" key="12">
    <source>
        <dbReference type="ARBA" id="ARBA00041185"/>
    </source>
</evidence>
<dbReference type="GO" id="GO:0009252">
    <property type="term" value="P:peptidoglycan biosynthetic process"/>
    <property type="evidence" value="ECO:0007669"/>
    <property type="project" value="UniProtKB-KW"/>
</dbReference>
<feature type="transmembrane region" description="Helical" evidence="16">
    <location>
        <begin position="69"/>
        <end position="87"/>
    </location>
</feature>
<evidence type="ECO:0000256" key="13">
    <source>
        <dbReference type="ARBA" id="ARBA00041418"/>
    </source>
</evidence>
<evidence type="ECO:0000256" key="16">
    <source>
        <dbReference type="SAM" id="Phobius"/>
    </source>
</evidence>
<comment type="subcellular location">
    <subcellularLocation>
        <location evidence="1">Membrane</location>
        <topology evidence="1">Multi-pass membrane protein</topology>
    </subcellularLocation>
</comment>
<keyword evidence="5" id="KW-0133">Cell shape</keyword>
<evidence type="ECO:0000313" key="17">
    <source>
        <dbReference type="EMBL" id="OGM65011.1"/>
    </source>
</evidence>
<feature type="transmembrane region" description="Helical" evidence="16">
    <location>
        <begin position="151"/>
        <end position="168"/>
    </location>
</feature>
<name>A0A1F8BLR0_9BACT</name>
<protein>
    <recommendedName>
        <fullName evidence="12">Probable peptidoglycan glycosyltransferase FtsW</fullName>
        <ecNumber evidence="14">2.4.99.28</ecNumber>
    </recommendedName>
    <alternativeName>
        <fullName evidence="13">Cell division protein FtsW</fullName>
    </alternativeName>
    <alternativeName>
        <fullName evidence="10">Cell wall polymerase</fullName>
    </alternativeName>
    <alternativeName>
        <fullName evidence="9">Peptidoglycan polymerase</fullName>
    </alternativeName>
</protein>
<feature type="transmembrane region" description="Helical" evidence="16">
    <location>
        <begin position="12"/>
        <end position="33"/>
    </location>
</feature>
<evidence type="ECO:0000256" key="2">
    <source>
        <dbReference type="ARBA" id="ARBA00022676"/>
    </source>
</evidence>
<dbReference type="EMBL" id="MGHH01000007">
    <property type="protein sequence ID" value="OGM65011.1"/>
    <property type="molecule type" value="Genomic_DNA"/>
</dbReference>
<dbReference type="PANTHER" id="PTHR30474">
    <property type="entry name" value="CELL CYCLE PROTEIN"/>
    <property type="match status" value="1"/>
</dbReference>
<comment type="catalytic activity">
    <reaction evidence="15">
        <text>[GlcNAc-(1-&gt;4)-Mur2Ac(oyl-L-Ala-gamma-D-Glu-L-Lys-D-Ala-D-Ala)](n)-di-trans,octa-cis-undecaprenyl diphosphate + beta-D-GlcNAc-(1-&gt;4)-Mur2Ac(oyl-L-Ala-gamma-D-Glu-L-Lys-D-Ala-D-Ala)-di-trans,octa-cis-undecaprenyl diphosphate = [GlcNAc-(1-&gt;4)-Mur2Ac(oyl-L-Ala-gamma-D-Glu-L-Lys-D-Ala-D-Ala)](n+1)-di-trans,octa-cis-undecaprenyl diphosphate + di-trans,octa-cis-undecaprenyl diphosphate + H(+)</text>
        <dbReference type="Rhea" id="RHEA:23708"/>
        <dbReference type="Rhea" id="RHEA-COMP:9602"/>
        <dbReference type="Rhea" id="RHEA-COMP:9603"/>
        <dbReference type="ChEBI" id="CHEBI:15378"/>
        <dbReference type="ChEBI" id="CHEBI:58405"/>
        <dbReference type="ChEBI" id="CHEBI:60033"/>
        <dbReference type="ChEBI" id="CHEBI:78435"/>
        <dbReference type="EC" id="2.4.99.28"/>
    </reaction>
</comment>
<feature type="transmembrane region" description="Helical" evidence="16">
    <location>
        <begin position="260"/>
        <end position="281"/>
    </location>
</feature>
<evidence type="ECO:0000256" key="9">
    <source>
        <dbReference type="ARBA" id="ARBA00032370"/>
    </source>
</evidence>
<keyword evidence="4 16" id="KW-0812">Transmembrane</keyword>
<comment type="similarity">
    <text evidence="11">Belongs to the SEDS family. FtsW subfamily.</text>
</comment>
<evidence type="ECO:0000256" key="7">
    <source>
        <dbReference type="ARBA" id="ARBA00022989"/>
    </source>
</evidence>
<evidence type="ECO:0000256" key="6">
    <source>
        <dbReference type="ARBA" id="ARBA00022984"/>
    </source>
</evidence>
<evidence type="ECO:0000313" key="18">
    <source>
        <dbReference type="Proteomes" id="UP000176725"/>
    </source>
</evidence>
<keyword evidence="3" id="KW-0808">Transferase</keyword>
<organism evidence="17 18">
    <name type="scientific">Candidatus Woesebacteria bacterium RIFCSPLOWO2_01_FULL_39_25</name>
    <dbReference type="NCBI Taxonomy" id="1802521"/>
    <lineage>
        <taxon>Bacteria</taxon>
        <taxon>Candidatus Woeseibacteriota</taxon>
    </lineage>
</organism>
<evidence type="ECO:0000256" key="15">
    <source>
        <dbReference type="ARBA" id="ARBA00049902"/>
    </source>
</evidence>
<gene>
    <name evidence="17" type="ORF">A2893_05135</name>
</gene>
<feature type="transmembrane region" description="Helical" evidence="16">
    <location>
        <begin position="173"/>
        <end position="191"/>
    </location>
</feature>
<evidence type="ECO:0000256" key="11">
    <source>
        <dbReference type="ARBA" id="ARBA00038053"/>
    </source>
</evidence>
<dbReference type="InterPro" id="IPR001182">
    <property type="entry name" value="FtsW/RodA"/>
</dbReference>
<accession>A0A1F8BLR0</accession>
<dbReference type="Pfam" id="PF01098">
    <property type="entry name" value="FTSW_RODA_SPOVE"/>
    <property type="match status" value="1"/>
</dbReference>
<keyword evidence="6" id="KW-0573">Peptidoglycan synthesis</keyword>